<evidence type="ECO:0000256" key="8">
    <source>
        <dbReference type="ARBA" id="ARBA00048596"/>
    </source>
</evidence>
<organism evidence="11 12">
    <name type="scientific">Lawsonibacter hominis</name>
    <dbReference type="NCBI Taxonomy" id="2763053"/>
    <lineage>
        <taxon>Bacteria</taxon>
        <taxon>Bacillati</taxon>
        <taxon>Bacillota</taxon>
        <taxon>Clostridia</taxon>
        <taxon>Eubacteriales</taxon>
        <taxon>Oscillospiraceae</taxon>
        <taxon>Lawsonibacter</taxon>
    </lineage>
</organism>
<evidence type="ECO:0000256" key="10">
    <source>
        <dbReference type="RuleBase" id="RU003835"/>
    </source>
</evidence>
<dbReference type="GO" id="GO:0047761">
    <property type="term" value="F:butyrate kinase activity"/>
    <property type="evidence" value="ECO:0007669"/>
    <property type="project" value="UniProtKB-UniRule"/>
</dbReference>
<comment type="catalytic activity">
    <reaction evidence="8 9">
        <text>butanoate + ATP = butanoyl phosphate + ADP</text>
        <dbReference type="Rhea" id="RHEA:13585"/>
        <dbReference type="ChEBI" id="CHEBI:17968"/>
        <dbReference type="ChEBI" id="CHEBI:30616"/>
        <dbReference type="ChEBI" id="CHEBI:58079"/>
        <dbReference type="ChEBI" id="CHEBI:456216"/>
        <dbReference type="EC" id="2.7.2.7"/>
    </reaction>
</comment>
<comment type="subcellular location">
    <subcellularLocation>
        <location evidence="1 9">Cytoplasm</location>
    </subcellularLocation>
</comment>
<dbReference type="CDD" id="cd24011">
    <property type="entry name" value="ASKHA_NBD_BK"/>
    <property type="match status" value="1"/>
</dbReference>
<dbReference type="Pfam" id="PF00871">
    <property type="entry name" value="Acetate_kinase"/>
    <property type="match status" value="1"/>
</dbReference>
<comment type="caution">
    <text evidence="11">The sequence shown here is derived from an EMBL/GenBank/DDBJ whole genome shotgun (WGS) entry which is preliminary data.</text>
</comment>
<evidence type="ECO:0000256" key="5">
    <source>
        <dbReference type="ARBA" id="ARBA00022741"/>
    </source>
</evidence>
<gene>
    <name evidence="9 11" type="primary">buk</name>
    <name evidence="11" type="ORF">H8S57_11405</name>
</gene>
<dbReference type="Gene3D" id="3.30.420.40">
    <property type="match status" value="2"/>
</dbReference>
<evidence type="ECO:0000256" key="6">
    <source>
        <dbReference type="ARBA" id="ARBA00022777"/>
    </source>
</evidence>
<dbReference type="HAMAP" id="MF_00542">
    <property type="entry name" value="Butyrate_kinase"/>
    <property type="match status" value="1"/>
</dbReference>
<dbReference type="PIRSF" id="PIRSF036458">
    <property type="entry name" value="Butyrate_kin"/>
    <property type="match status" value="1"/>
</dbReference>
<dbReference type="GO" id="GO:0006083">
    <property type="term" value="P:acetate metabolic process"/>
    <property type="evidence" value="ECO:0007669"/>
    <property type="project" value="TreeGrafter"/>
</dbReference>
<dbReference type="Proteomes" id="UP000661435">
    <property type="component" value="Unassembled WGS sequence"/>
</dbReference>
<evidence type="ECO:0000256" key="1">
    <source>
        <dbReference type="ARBA" id="ARBA00004496"/>
    </source>
</evidence>
<evidence type="ECO:0000313" key="12">
    <source>
        <dbReference type="Proteomes" id="UP000661435"/>
    </source>
</evidence>
<dbReference type="GO" id="GO:0008776">
    <property type="term" value="F:acetate kinase activity"/>
    <property type="evidence" value="ECO:0007669"/>
    <property type="project" value="TreeGrafter"/>
</dbReference>
<keyword evidence="3 9" id="KW-0963">Cytoplasm</keyword>
<protein>
    <recommendedName>
        <fullName evidence="9">Probable butyrate kinase</fullName>
        <shortName evidence="9">BK</shortName>
        <ecNumber evidence="9">2.7.2.7</ecNumber>
    </recommendedName>
    <alternativeName>
        <fullName evidence="9">Branched-chain carboxylic acid kinase</fullName>
    </alternativeName>
</protein>
<dbReference type="SUPFAM" id="SSF53067">
    <property type="entry name" value="Actin-like ATPase domain"/>
    <property type="match status" value="2"/>
</dbReference>
<dbReference type="EMBL" id="JACOPP010000016">
    <property type="protein sequence ID" value="MBC5734329.1"/>
    <property type="molecule type" value="Genomic_DNA"/>
</dbReference>
<dbReference type="InterPro" id="IPR011245">
    <property type="entry name" value="Butyrate_kin"/>
</dbReference>
<dbReference type="InterPro" id="IPR023865">
    <property type="entry name" value="Aliphatic_acid_kinase_CS"/>
</dbReference>
<dbReference type="InterPro" id="IPR000890">
    <property type="entry name" value="Aliphatic_acid_kin_short-chain"/>
</dbReference>
<dbReference type="NCBIfam" id="NF002834">
    <property type="entry name" value="PRK03011.1-5"/>
    <property type="match status" value="1"/>
</dbReference>
<dbReference type="EC" id="2.7.2.7" evidence="9"/>
<keyword evidence="4 9" id="KW-0808">Transferase</keyword>
<accession>A0A8J6MAW0</accession>
<comment type="similarity">
    <text evidence="2 9 10">Belongs to the acetokinase family.</text>
</comment>
<keyword evidence="12" id="KW-1185">Reference proteome</keyword>
<evidence type="ECO:0000256" key="3">
    <source>
        <dbReference type="ARBA" id="ARBA00022490"/>
    </source>
</evidence>
<dbReference type="GO" id="GO:0005524">
    <property type="term" value="F:ATP binding"/>
    <property type="evidence" value="ECO:0007669"/>
    <property type="project" value="UniProtKB-KW"/>
</dbReference>
<dbReference type="PANTHER" id="PTHR21060:SF20">
    <property type="entry name" value="BUTYRATE KINASE 1-RELATED"/>
    <property type="match status" value="1"/>
</dbReference>
<keyword evidence="7 9" id="KW-0067">ATP-binding</keyword>
<dbReference type="AlphaFoldDB" id="A0A8J6MAW0"/>
<dbReference type="GO" id="GO:0005737">
    <property type="term" value="C:cytoplasm"/>
    <property type="evidence" value="ECO:0007669"/>
    <property type="project" value="UniProtKB-SubCell"/>
</dbReference>
<evidence type="ECO:0000256" key="7">
    <source>
        <dbReference type="ARBA" id="ARBA00022840"/>
    </source>
</evidence>
<evidence type="ECO:0000256" key="9">
    <source>
        <dbReference type="HAMAP-Rule" id="MF_00542"/>
    </source>
</evidence>
<keyword evidence="6 9" id="KW-0418">Kinase</keyword>
<dbReference type="RefSeq" id="WP_186908218.1">
    <property type="nucleotide sequence ID" value="NZ_JACOPP010000016.1"/>
</dbReference>
<dbReference type="InterPro" id="IPR043129">
    <property type="entry name" value="ATPase_NBD"/>
</dbReference>
<evidence type="ECO:0000256" key="4">
    <source>
        <dbReference type="ARBA" id="ARBA00022679"/>
    </source>
</evidence>
<evidence type="ECO:0000256" key="2">
    <source>
        <dbReference type="ARBA" id="ARBA00008748"/>
    </source>
</evidence>
<dbReference type="PRINTS" id="PR00471">
    <property type="entry name" value="ACETATEKNASE"/>
</dbReference>
<sequence>MKKILAINPGSTSTKLAYFEDDTPILEQSLTFPKPEGQGRVHVLDEYEARMESITAFLEENHISLADIDLFVSRGGAPGRVEYGAYEIDKTVVQLLCFSDAPTYHASNLAPILAYSLAQRAGGKPAIFYDAVSADQASPLAHMSGIPGVARRVGCHNLNTRMVGREAAAQLGKAYEESRLVIAHLGGGISVSAHNHGVIDDSVMCDEGPMGPQRAGRVSFLQMMQMCYVEKRTMQEMQRITDAGGLLSYFHVDTMIALEEKIDAGDREAEFLYQVMAYQICKAIGEMFAVLGSRADAIVLTGGVANSKRFTGWVKDRVGAMAPVLVIPGEREMLAMARGGLRVLSGQEAVKHYTELPEGFQTMDSYISHFKTVRPDILDRPAVQAMLAL</sequence>
<evidence type="ECO:0000313" key="11">
    <source>
        <dbReference type="EMBL" id="MBC5734329.1"/>
    </source>
</evidence>
<name>A0A8J6MAW0_9FIRM</name>
<dbReference type="NCBIfam" id="TIGR02707">
    <property type="entry name" value="butyr_kinase"/>
    <property type="match status" value="1"/>
</dbReference>
<dbReference type="PROSITE" id="PS01076">
    <property type="entry name" value="ACETATE_KINASE_2"/>
    <property type="match status" value="1"/>
</dbReference>
<proteinExistence type="inferred from homology"/>
<dbReference type="PROSITE" id="PS01075">
    <property type="entry name" value="ACETATE_KINASE_1"/>
    <property type="match status" value="1"/>
</dbReference>
<reference evidence="11" key="1">
    <citation type="submission" date="2020-08" db="EMBL/GenBank/DDBJ databases">
        <title>Genome public.</title>
        <authorList>
            <person name="Liu C."/>
            <person name="Sun Q."/>
        </authorList>
    </citation>
    <scope>NUCLEOTIDE SEQUENCE</scope>
    <source>
        <strain evidence="11">NSJ-51</strain>
    </source>
</reference>
<keyword evidence="5 9" id="KW-0547">Nucleotide-binding</keyword>
<dbReference type="PANTHER" id="PTHR21060">
    <property type="entry name" value="ACETATE KINASE"/>
    <property type="match status" value="1"/>
</dbReference>